<accession>A0A6A6BCE0</accession>
<dbReference type="GeneID" id="54298240"/>
<dbReference type="Proteomes" id="UP000799438">
    <property type="component" value="Unassembled WGS sequence"/>
</dbReference>
<evidence type="ECO:0000313" key="2">
    <source>
        <dbReference type="EMBL" id="KAF2140131.1"/>
    </source>
</evidence>
<protein>
    <submittedName>
        <fullName evidence="2">Uncharacterized protein</fullName>
    </submittedName>
</protein>
<feature type="compositionally biased region" description="Low complexity" evidence="1">
    <location>
        <begin position="39"/>
        <end position="51"/>
    </location>
</feature>
<dbReference type="RefSeq" id="XP_033395844.1">
    <property type="nucleotide sequence ID" value="XM_033540744.1"/>
</dbReference>
<proteinExistence type="predicted"/>
<feature type="compositionally biased region" description="Pro residues" evidence="1">
    <location>
        <begin position="1"/>
        <end position="22"/>
    </location>
</feature>
<feature type="region of interest" description="Disordered" evidence="1">
    <location>
        <begin position="34"/>
        <end position="53"/>
    </location>
</feature>
<evidence type="ECO:0000256" key="1">
    <source>
        <dbReference type="SAM" id="MobiDB-lite"/>
    </source>
</evidence>
<feature type="region of interest" description="Disordered" evidence="1">
    <location>
        <begin position="65"/>
        <end position="91"/>
    </location>
</feature>
<keyword evidence="3" id="KW-1185">Reference proteome</keyword>
<gene>
    <name evidence="2" type="ORF">K452DRAFT_288901</name>
</gene>
<name>A0A6A6BCE0_9PEZI</name>
<reference evidence="2" key="1">
    <citation type="journal article" date="2020" name="Stud. Mycol.">
        <title>101 Dothideomycetes genomes: a test case for predicting lifestyles and emergence of pathogens.</title>
        <authorList>
            <person name="Haridas S."/>
            <person name="Albert R."/>
            <person name="Binder M."/>
            <person name="Bloem J."/>
            <person name="Labutti K."/>
            <person name="Salamov A."/>
            <person name="Andreopoulos B."/>
            <person name="Baker S."/>
            <person name="Barry K."/>
            <person name="Bills G."/>
            <person name="Bluhm B."/>
            <person name="Cannon C."/>
            <person name="Castanera R."/>
            <person name="Culley D."/>
            <person name="Daum C."/>
            <person name="Ezra D."/>
            <person name="Gonzalez J."/>
            <person name="Henrissat B."/>
            <person name="Kuo A."/>
            <person name="Liang C."/>
            <person name="Lipzen A."/>
            <person name="Lutzoni F."/>
            <person name="Magnuson J."/>
            <person name="Mondo S."/>
            <person name="Nolan M."/>
            <person name="Ohm R."/>
            <person name="Pangilinan J."/>
            <person name="Park H.-J."/>
            <person name="Ramirez L."/>
            <person name="Alfaro M."/>
            <person name="Sun H."/>
            <person name="Tritt A."/>
            <person name="Yoshinaga Y."/>
            <person name="Zwiers L.-H."/>
            <person name="Turgeon B."/>
            <person name="Goodwin S."/>
            <person name="Spatafora J."/>
            <person name="Crous P."/>
            <person name="Grigoriev I."/>
        </authorList>
    </citation>
    <scope>NUCLEOTIDE SEQUENCE</scope>
    <source>
        <strain evidence="2">CBS 121167</strain>
    </source>
</reference>
<sequence length="91" mass="9956">MYAPHPPRITSPRPQPSAPTPNPRTLLPAQHSALRTHRLTPSSPSRSSLPHCHYRPCPASLRARASTAHPACWGRRAPYRDTMESASSSAV</sequence>
<dbReference type="EMBL" id="ML995490">
    <property type="protein sequence ID" value="KAF2140131.1"/>
    <property type="molecule type" value="Genomic_DNA"/>
</dbReference>
<dbReference type="AlphaFoldDB" id="A0A6A6BCE0"/>
<organism evidence="2 3">
    <name type="scientific">Aplosporella prunicola CBS 121167</name>
    <dbReference type="NCBI Taxonomy" id="1176127"/>
    <lineage>
        <taxon>Eukaryota</taxon>
        <taxon>Fungi</taxon>
        <taxon>Dikarya</taxon>
        <taxon>Ascomycota</taxon>
        <taxon>Pezizomycotina</taxon>
        <taxon>Dothideomycetes</taxon>
        <taxon>Dothideomycetes incertae sedis</taxon>
        <taxon>Botryosphaeriales</taxon>
        <taxon>Aplosporellaceae</taxon>
        <taxon>Aplosporella</taxon>
    </lineage>
</organism>
<feature type="region of interest" description="Disordered" evidence="1">
    <location>
        <begin position="1"/>
        <end position="27"/>
    </location>
</feature>
<evidence type="ECO:0000313" key="3">
    <source>
        <dbReference type="Proteomes" id="UP000799438"/>
    </source>
</evidence>